<evidence type="ECO:0000313" key="6">
    <source>
        <dbReference type="Proteomes" id="UP000587527"/>
    </source>
</evidence>
<dbReference type="InterPro" id="IPR008628">
    <property type="entry name" value="GPP34-like"/>
</dbReference>
<accession>A0A841BMG5</accession>
<sequence>MLDQTGFVGRVSIHPPPAAYTRRAGELAVADDLFLVALDDRTGHHLADPGLLALGLAAGLLAELVNVGAVIVDGNDHVVPTGGLLAAADDTGRVVASLVIRERAHDLPTWLSYLARDAVKAVARRLRSQGLVTVHRHRRLIGSATTRYEATNANTVAYRAVRLTAMLTAHAHVPGDDVDARALLMIAHALGLTPHLTRDFRDHHERARDRVDQIHLEALITQPSLHRLAVALGRLVGAHATAPRR</sequence>
<dbReference type="Gene3D" id="1.10.3630.10">
    <property type="entry name" value="yeast vps74-n-term truncation variant domain like"/>
    <property type="match status" value="1"/>
</dbReference>
<comment type="caution">
    <text evidence="5">The sequence shown here is derived from an EMBL/GenBank/DDBJ whole genome shotgun (WGS) entry which is preliminary data.</text>
</comment>
<evidence type="ECO:0000256" key="3">
    <source>
        <dbReference type="ARBA" id="ARBA00023121"/>
    </source>
</evidence>
<evidence type="ECO:0000313" key="5">
    <source>
        <dbReference type="EMBL" id="MBB5868568.1"/>
    </source>
</evidence>
<dbReference type="InterPro" id="IPR038261">
    <property type="entry name" value="GPP34-like_sf"/>
</dbReference>
<protein>
    <submittedName>
        <fullName evidence="5">Phage terminase small subunit</fullName>
    </submittedName>
</protein>
<dbReference type="AlphaFoldDB" id="A0A841BMG5"/>
<organism evidence="5 6">
    <name type="scientific">Allocatelliglobosispora scoriae</name>
    <dbReference type="NCBI Taxonomy" id="643052"/>
    <lineage>
        <taxon>Bacteria</taxon>
        <taxon>Bacillati</taxon>
        <taxon>Actinomycetota</taxon>
        <taxon>Actinomycetes</taxon>
        <taxon>Micromonosporales</taxon>
        <taxon>Micromonosporaceae</taxon>
        <taxon>Allocatelliglobosispora</taxon>
    </lineage>
</organism>
<evidence type="ECO:0000256" key="4">
    <source>
        <dbReference type="ARBA" id="ARBA00023136"/>
    </source>
</evidence>
<proteinExistence type="predicted"/>
<dbReference type="Pfam" id="PF05719">
    <property type="entry name" value="GPP34"/>
    <property type="match status" value="1"/>
</dbReference>
<dbReference type="RefSeq" id="WP_184834611.1">
    <property type="nucleotide sequence ID" value="NZ_JACHMN010000002.1"/>
</dbReference>
<reference evidence="5 6" key="1">
    <citation type="submission" date="2020-08" db="EMBL/GenBank/DDBJ databases">
        <title>Sequencing the genomes of 1000 actinobacteria strains.</title>
        <authorList>
            <person name="Klenk H.-P."/>
        </authorList>
    </citation>
    <scope>NUCLEOTIDE SEQUENCE [LARGE SCALE GENOMIC DNA]</scope>
    <source>
        <strain evidence="5 6">DSM 45362</strain>
    </source>
</reference>
<name>A0A841BMG5_9ACTN</name>
<evidence type="ECO:0000256" key="2">
    <source>
        <dbReference type="ARBA" id="ARBA00023034"/>
    </source>
</evidence>
<gene>
    <name evidence="5" type="ORF">F4553_001947</name>
</gene>
<dbReference type="GO" id="GO:0070273">
    <property type="term" value="F:phosphatidylinositol-4-phosphate binding"/>
    <property type="evidence" value="ECO:0007669"/>
    <property type="project" value="InterPro"/>
</dbReference>
<keyword evidence="4" id="KW-0472">Membrane</keyword>
<comment type="subcellular location">
    <subcellularLocation>
        <location evidence="1">Golgi apparatus membrane</location>
        <topology evidence="1">Peripheral membrane protein</topology>
        <orientation evidence="1">Cytoplasmic side</orientation>
    </subcellularLocation>
</comment>
<dbReference type="GO" id="GO:0005737">
    <property type="term" value="C:cytoplasm"/>
    <property type="evidence" value="ECO:0007669"/>
    <property type="project" value="UniProtKB-ARBA"/>
</dbReference>
<dbReference type="GO" id="GO:0012505">
    <property type="term" value="C:endomembrane system"/>
    <property type="evidence" value="ECO:0007669"/>
    <property type="project" value="UniProtKB-ARBA"/>
</dbReference>
<dbReference type="Proteomes" id="UP000587527">
    <property type="component" value="Unassembled WGS sequence"/>
</dbReference>
<dbReference type="EMBL" id="JACHMN010000002">
    <property type="protein sequence ID" value="MBB5868568.1"/>
    <property type="molecule type" value="Genomic_DNA"/>
</dbReference>
<keyword evidence="3" id="KW-0446">Lipid-binding</keyword>
<keyword evidence="2" id="KW-0333">Golgi apparatus</keyword>
<evidence type="ECO:0000256" key="1">
    <source>
        <dbReference type="ARBA" id="ARBA00004255"/>
    </source>
</evidence>
<keyword evidence="6" id="KW-1185">Reference proteome</keyword>